<protein>
    <recommendedName>
        <fullName evidence="4">DUF2628 domain-containing protein</fullName>
    </recommendedName>
</protein>
<dbReference type="EMBL" id="CP002858">
    <property type="protein sequence ID" value="AEI14129.1"/>
    <property type="molecule type" value="Genomic_DNA"/>
</dbReference>
<proteinExistence type="predicted"/>
<sequence length="122" mass="13374">MKQYKIYANPQGNYEAVKQGWSWPAFFFSFIWAMVKKMWGLGVGVLIAFLVLGFIIGASGSGSGGDALIRVASIIVKIIFGVNGNKWRESNLPKRGYEYKETVAAANPEGAVALYMKENSEG</sequence>
<evidence type="ECO:0000313" key="2">
    <source>
        <dbReference type="EMBL" id="AEI14129.1"/>
    </source>
</evidence>
<reference evidence="3" key="2">
    <citation type="submission" date="2011-06" db="EMBL/GenBank/DDBJ databases">
        <title>The complete genome of Flexistipes sinusarabici DSM 4947.</title>
        <authorList>
            <person name="Lucas S."/>
            <person name="Han J."/>
            <person name="Lapidus A."/>
            <person name="Bruce D."/>
            <person name="Goodwin L."/>
            <person name="Pitluck S."/>
            <person name="Peters L."/>
            <person name="Kyrpides N."/>
            <person name="Mavromatis K."/>
            <person name="Ivanova N."/>
            <person name="Mikhailova N."/>
            <person name="Chertkov O."/>
            <person name="Detter J.C."/>
            <person name="Tapia R."/>
            <person name="Han C."/>
            <person name="Land M."/>
            <person name="Hauser L."/>
            <person name="Markowitz V."/>
            <person name="Cheng J.-F."/>
            <person name="Hugenholtz P."/>
            <person name="Woyke T."/>
            <person name="Wu D."/>
            <person name="Spring S."/>
            <person name="Schroeder M."/>
            <person name="Brambilla E."/>
            <person name="Klenk H.-P."/>
            <person name="Eisen J.A."/>
        </authorList>
    </citation>
    <scope>NUCLEOTIDE SEQUENCE [LARGE SCALE GENOMIC DNA]</scope>
    <source>
        <strain evidence="3">DSM 4947 / MAS 10</strain>
    </source>
</reference>
<dbReference type="OrthoDB" id="7597043at2"/>
<evidence type="ECO:0000256" key="1">
    <source>
        <dbReference type="SAM" id="Phobius"/>
    </source>
</evidence>
<dbReference type="KEGG" id="fsi:Flexsi_0441"/>
<dbReference type="Pfam" id="PF10947">
    <property type="entry name" value="DUF2628"/>
    <property type="match status" value="1"/>
</dbReference>
<keyword evidence="1" id="KW-0812">Transmembrane</keyword>
<reference evidence="2 3" key="1">
    <citation type="journal article" date="2011" name="Stand. Genomic Sci.">
        <title>Genome sequence of the moderately thermophilic halophile Flexistipes sinusarabici strain (MAS10).</title>
        <authorList>
            <person name="Lapidus A."/>
            <person name="Chertkov O."/>
            <person name="Nolan M."/>
            <person name="Lucas S."/>
            <person name="Hammon N."/>
            <person name="Deshpande S."/>
            <person name="Cheng J.F."/>
            <person name="Tapia R."/>
            <person name="Han C."/>
            <person name="Goodwin L."/>
            <person name="Pitluck S."/>
            <person name="Liolios K."/>
            <person name="Pagani I."/>
            <person name="Ivanova N."/>
            <person name="Huntemann M."/>
            <person name="Mavromatis K."/>
            <person name="Mikhailova N."/>
            <person name="Pati A."/>
            <person name="Chen A."/>
            <person name="Palaniappan K."/>
            <person name="Land M."/>
            <person name="Hauser L."/>
            <person name="Brambilla E.M."/>
            <person name="Rohde M."/>
            <person name="Abt B."/>
            <person name="Spring S."/>
            <person name="Goker M."/>
            <person name="Bristow J."/>
            <person name="Eisen J.A."/>
            <person name="Markowitz V."/>
            <person name="Hugenholtz P."/>
            <person name="Kyrpides N.C."/>
            <person name="Klenk H.P."/>
            <person name="Woyke T."/>
        </authorList>
    </citation>
    <scope>NUCLEOTIDE SEQUENCE [LARGE SCALE GENOMIC DNA]</scope>
    <source>
        <strain evidence="3">DSM 4947 / MAS 10</strain>
    </source>
</reference>
<dbReference type="HOGENOM" id="CLU_2010751_0_0_0"/>
<keyword evidence="1" id="KW-1133">Transmembrane helix</keyword>
<dbReference type="Proteomes" id="UP000006621">
    <property type="component" value="Chromosome"/>
</dbReference>
<keyword evidence="1" id="KW-0472">Membrane</keyword>
<keyword evidence="3" id="KW-1185">Reference proteome</keyword>
<name>F8E905_FLESM</name>
<dbReference type="AlphaFoldDB" id="F8E905"/>
<dbReference type="eggNOG" id="ENOG50332PR">
    <property type="taxonomic scope" value="Bacteria"/>
</dbReference>
<feature type="transmembrane region" description="Helical" evidence="1">
    <location>
        <begin position="67"/>
        <end position="85"/>
    </location>
</feature>
<organism evidence="2 3">
    <name type="scientific">Flexistipes sinusarabici (strain ATCC 49648 / DSM 4947 / MAS 10)</name>
    <dbReference type="NCBI Taxonomy" id="717231"/>
    <lineage>
        <taxon>Bacteria</taxon>
        <taxon>Pseudomonadati</taxon>
        <taxon>Deferribacterota</taxon>
        <taxon>Deferribacteres</taxon>
        <taxon>Deferribacterales</taxon>
        <taxon>Flexistipitaceae</taxon>
        <taxon>Flexistipes</taxon>
    </lineage>
</organism>
<gene>
    <name evidence="2" type="ordered locus">Flexsi_0441</name>
</gene>
<dbReference type="InterPro" id="IPR024399">
    <property type="entry name" value="DUF2628"/>
</dbReference>
<evidence type="ECO:0008006" key="4">
    <source>
        <dbReference type="Google" id="ProtNLM"/>
    </source>
</evidence>
<evidence type="ECO:0000313" key="3">
    <source>
        <dbReference type="Proteomes" id="UP000006621"/>
    </source>
</evidence>
<accession>F8E905</accession>
<feature type="transmembrane region" description="Helical" evidence="1">
    <location>
        <begin position="42"/>
        <end position="61"/>
    </location>
</feature>